<dbReference type="EMBL" id="JABBJJ010000234">
    <property type="protein sequence ID" value="NMO20267.1"/>
    <property type="molecule type" value="Genomic_DNA"/>
</dbReference>
<gene>
    <name evidence="1" type="ORF">HG543_36215</name>
</gene>
<sequence>MPGFLACFVADLHGGRTRGYEGCAMANVLKFFMSPDDEVAFFRFLERYPLDVYPRRVPEDWETFRATMENIPRLPPEDLYMVATDIGAAIVDKVKRGPDKGHWRIDEVRSPVIFMERSRPNEEGELLNGQLWGELDITAQTGRKNAAPDRFRRLFMEIEEFIKKTYRKGEPKGFFVGPKAARLYKEGLVLRDSAFRGGTVAPYK</sequence>
<evidence type="ECO:0000313" key="2">
    <source>
        <dbReference type="Proteomes" id="UP000518300"/>
    </source>
</evidence>
<keyword evidence="2" id="KW-1185">Reference proteome</keyword>
<dbReference type="AlphaFoldDB" id="A0A848LQU6"/>
<evidence type="ECO:0000313" key="1">
    <source>
        <dbReference type="EMBL" id="NMO20267.1"/>
    </source>
</evidence>
<dbReference type="Proteomes" id="UP000518300">
    <property type="component" value="Unassembled WGS sequence"/>
</dbReference>
<protein>
    <submittedName>
        <fullName evidence="1">Uncharacterized protein</fullName>
    </submittedName>
</protein>
<proteinExistence type="predicted"/>
<name>A0A848LQU6_9BACT</name>
<organism evidence="1 2">
    <name type="scientific">Pyxidicoccus fallax</name>
    <dbReference type="NCBI Taxonomy" id="394095"/>
    <lineage>
        <taxon>Bacteria</taxon>
        <taxon>Pseudomonadati</taxon>
        <taxon>Myxococcota</taxon>
        <taxon>Myxococcia</taxon>
        <taxon>Myxococcales</taxon>
        <taxon>Cystobacterineae</taxon>
        <taxon>Myxococcaceae</taxon>
        <taxon>Pyxidicoccus</taxon>
    </lineage>
</organism>
<comment type="caution">
    <text evidence="1">The sequence shown here is derived from an EMBL/GenBank/DDBJ whole genome shotgun (WGS) entry which is preliminary data.</text>
</comment>
<reference evidence="1 2" key="1">
    <citation type="submission" date="2020-04" db="EMBL/GenBank/DDBJ databases">
        <title>Draft genome of Pyxidicoccus fallax type strain.</title>
        <authorList>
            <person name="Whitworth D.E."/>
        </authorList>
    </citation>
    <scope>NUCLEOTIDE SEQUENCE [LARGE SCALE GENOMIC DNA]</scope>
    <source>
        <strain evidence="1 2">DSM 14698</strain>
    </source>
</reference>
<accession>A0A848LQU6</accession>